<dbReference type="InterPro" id="IPR002429">
    <property type="entry name" value="CcO_II-like_C"/>
</dbReference>
<dbReference type="RefSeq" id="WP_069960685.1">
    <property type="nucleotide sequence ID" value="NZ_CP016094.1"/>
</dbReference>
<sequence>MSLRPLTTPWFHAPAGHEKLWLGLALLWCFVMSLMMPYWHFRGKQNSTGEAYAVTPADFLARTEKFVEANRVGTFRNTVEANALVPELPIAEPPPGGDAYITGRMWQWWPALRLRVGETYRLHLSALDLQHGFSLQPLNMNFQVLPGYDHVLTITPTSKGEFTIVCNEFCGIGHHAMTGKIFVE</sequence>
<dbReference type="InterPro" id="IPR051403">
    <property type="entry name" value="NosZ/Cyto_c_oxidase_sub2"/>
</dbReference>
<dbReference type="GO" id="GO:0004129">
    <property type="term" value="F:cytochrome-c oxidase activity"/>
    <property type="evidence" value="ECO:0007669"/>
    <property type="project" value="InterPro"/>
</dbReference>
<feature type="domain" description="Cytochrome oxidase subunit II copper A binding" evidence="5">
    <location>
        <begin position="94"/>
        <end position="184"/>
    </location>
</feature>
<proteinExistence type="predicted"/>
<keyword evidence="4" id="KW-0812">Transmembrane</keyword>
<dbReference type="GO" id="GO:0016491">
    <property type="term" value="F:oxidoreductase activity"/>
    <property type="evidence" value="ECO:0007669"/>
    <property type="project" value="UniProtKB-KW"/>
</dbReference>
<dbReference type="OrthoDB" id="9773456at2"/>
<dbReference type="Gene3D" id="2.60.40.420">
    <property type="entry name" value="Cupredoxins - blue copper proteins"/>
    <property type="match status" value="1"/>
</dbReference>
<evidence type="ECO:0000256" key="1">
    <source>
        <dbReference type="ARBA" id="ARBA00004196"/>
    </source>
</evidence>
<dbReference type="SUPFAM" id="SSF49503">
    <property type="entry name" value="Cupredoxins"/>
    <property type="match status" value="1"/>
</dbReference>
<dbReference type="EC" id="1.9.3.1" evidence="6"/>
<dbReference type="CDD" id="cd13917">
    <property type="entry name" value="CuRO_HCO_II_like_4"/>
    <property type="match status" value="1"/>
</dbReference>
<evidence type="ECO:0000256" key="3">
    <source>
        <dbReference type="ARBA" id="ARBA00023008"/>
    </source>
</evidence>
<keyword evidence="4" id="KW-1133">Transmembrane helix</keyword>
<keyword evidence="3" id="KW-0186">Copper</keyword>
<accession>A0A1I7PI60</accession>
<dbReference type="STRING" id="1838286.Verru16b_00361"/>
<dbReference type="AlphaFoldDB" id="A0A1I7PI60"/>
<evidence type="ECO:0000313" key="6">
    <source>
        <dbReference type="EMBL" id="AOS43318.1"/>
    </source>
</evidence>
<keyword evidence="4" id="KW-0472">Membrane</keyword>
<dbReference type="PANTHER" id="PTHR42838">
    <property type="entry name" value="CYTOCHROME C OXIDASE SUBUNIT II"/>
    <property type="match status" value="1"/>
</dbReference>
<dbReference type="KEGG" id="obg:Verru16b_00361"/>
<evidence type="ECO:0000256" key="4">
    <source>
        <dbReference type="SAM" id="Phobius"/>
    </source>
</evidence>
<gene>
    <name evidence="6" type="primary">cbaB</name>
    <name evidence="6" type="ORF">Verru16b_00361</name>
</gene>
<keyword evidence="7" id="KW-1185">Reference proteome</keyword>
<keyword evidence="2" id="KW-0479">Metal-binding</keyword>
<dbReference type="GO" id="GO:0005507">
    <property type="term" value="F:copper ion binding"/>
    <property type="evidence" value="ECO:0007669"/>
    <property type="project" value="InterPro"/>
</dbReference>
<feature type="transmembrane region" description="Helical" evidence="4">
    <location>
        <begin position="20"/>
        <end position="39"/>
    </location>
</feature>
<dbReference type="PROSITE" id="PS50857">
    <property type="entry name" value="COX2_CUA"/>
    <property type="match status" value="1"/>
</dbReference>
<dbReference type="GO" id="GO:0016020">
    <property type="term" value="C:membrane"/>
    <property type="evidence" value="ECO:0007669"/>
    <property type="project" value="InterPro"/>
</dbReference>
<protein>
    <submittedName>
        <fullName evidence="6">Cytochrome c oxidase subunit 2</fullName>
        <ecNumber evidence="6">1.9.3.1</ecNumber>
    </submittedName>
</protein>
<reference evidence="6 7" key="1">
    <citation type="submission" date="2016-06" db="EMBL/GenBank/DDBJ databases">
        <title>Three novel species with peptidoglycan cell walls form the new genus Lacunisphaera gen. nov. in the family Opitutaceae of the verrucomicrobial subdivision 4.</title>
        <authorList>
            <person name="Rast P."/>
            <person name="Gloeckner I."/>
            <person name="Jogler M."/>
            <person name="Boedeker C."/>
            <person name="Jeske O."/>
            <person name="Wiegand S."/>
            <person name="Reinhardt R."/>
            <person name="Schumann P."/>
            <person name="Rohde M."/>
            <person name="Spring S."/>
            <person name="Gloeckner F.O."/>
            <person name="Jogler C."/>
        </authorList>
    </citation>
    <scope>NUCLEOTIDE SEQUENCE [LARGE SCALE GENOMIC DNA]</scope>
    <source>
        <strain evidence="6 7">IG16b</strain>
    </source>
</reference>
<comment type="subcellular location">
    <subcellularLocation>
        <location evidence="1">Cell envelope</location>
    </subcellularLocation>
</comment>
<keyword evidence="6" id="KW-0560">Oxidoreductase</keyword>
<evidence type="ECO:0000256" key="2">
    <source>
        <dbReference type="ARBA" id="ARBA00022723"/>
    </source>
</evidence>
<dbReference type="GO" id="GO:0030313">
    <property type="term" value="C:cell envelope"/>
    <property type="evidence" value="ECO:0007669"/>
    <property type="project" value="UniProtKB-SubCell"/>
</dbReference>
<dbReference type="Proteomes" id="UP000095228">
    <property type="component" value="Chromosome"/>
</dbReference>
<dbReference type="EMBL" id="CP016094">
    <property type="protein sequence ID" value="AOS43318.1"/>
    <property type="molecule type" value="Genomic_DNA"/>
</dbReference>
<organism evidence="6 7">
    <name type="scientific">Lacunisphaera limnophila</name>
    <dbReference type="NCBI Taxonomy" id="1838286"/>
    <lineage>
        <taxon>Bacteria</taxon>
        <taxon>Pseudomonadati</taxon>
        <taxon>Verrucomicrobiota</taxon>
        <taxon>Opitutia</taxon>
        <taxon>Opitutales</taxon>
        <taxon>Opitutaceae</taxon>
        <taxon>Lacunisphaera</taxon>
    </lineage>
</organism>
<evidence type="ECO:0000313" key="7">
    <source>
        <dbReference type="Proteomes" id="UP000095228"/>
    </source>
</evidence>
<dbReference type="PANTHER" id="PTHR42838:SF2">
    <property type="entry name" value="NITROUS-OXIDE REDUCTASE"/>
    <property type="match status" value="1"/>
</dbReference>
<name>A0A1I7PI60_9BACT</name>
<dbReference type="Pfam" id="PF00116">
    <property type="entry name" value="COX2"/>
    <property type="match status" value="1"/>
</dbReference>
<evidence type="ECO:0000259" key="5">
    <source>
        <dbReference type="PROSITE" id="PS50857"/>
    </source>
</evidence>
<dbReference type="InterPro" id="IPR008972">
    <property type="entry name" value="Cupredoxin"/>
</dbReference>